<evidence type="ECO:0000256" key="1">
    <source>
        <dbReference type="SAM" id="Phobius"/>
    </source>
</evidence>
<dbReference type="EMBL" id="AODM01000092">
    <property type="protein sequence ID" value="EUJ43868.1"/>
    <property type="molecule type" value="Genomic_DNA"/>
</dbReference>
<name>W7DF00_9LIST</name>
<gene>
    <name evidence="3" type="ORF">MCOL2_20393</name>
</gene>
<feature type="transmembrane region" description="Helical" evidence="1">
    <location>
        <begin position="192"/>
        <end position="212"/>
    </location>
</feature>
<comment type="caution">
    <text evidence="3">The sequence shown here is derived from an EMBL/GenBank/DDBJ whole genome shotgun (WGS) entry which is preliminary data.</text>
</comment>
<dbReference type="Proteomes" id="UP000019241">
    <property type="component" value="Unassembled WGS sequence"/>
</dbReference>
<organism evidence="3 4">
    <name type="scientific">Listeria fleischmannii FSL S10-1203</name>
    <dbReference type="NCBI Taxonomy" id="1265822"/>
    <lineage>
        <taxon>Bacteria</taxon>
        <taxon>Bacillati</taxon>
        <taxon>Bacillota</taxon>
        <taxon>Bacilli</taxon>
        <taxon>Bacillales</taxon>
        <taxon>Listeriaceae</taxon>
        <taxon>Listeria</taxon>
    </lineage>
</organism>
<dbReference type="SUPFAM" id="SSF52540">
    <property type="entry name" value="P-loop containing nucleoside triphosphate hydrolases"/>
    <property type="match status" value="1"/>
</dbReference>
<dbReference type="Pfam" id="PF20693">
    <property type="entry name" value="YobI-ATPase"/>
    <property type="match status" value="1"/>
</dbReference>
<feature type="domain" description="YobI-like P-loop NTPase" evidence="2">
    <location>
        <begin position="49"/>
        <end position="404"/>
    </location>
</feature>
<protein>
    <recommendedName>
        <fullName evidence="2">YobI-like P-loop NTPase domain-containing protein</fullName>
    </recommendedName>
</protein>
<dbReference type="RefSeq" id="WP_036065538.1">
    <property type="nucleotide sequence ID" value="NZ_AODM01000092.1"/>
</dbReference>
<reference evidence="3 4" key="1">
    <citation type="submission" date="2012-12" db="EMBL/GenBank/DDBJ databases">
        <title>Novel taxa of Listeriaceae from agricultural environments in the United States.</title>
        <authorList>
            <person name="den Bakker H.C."/>
            <person name="Allred A."/>
            <person name="Warchocki S."/>
            <person name="Wright E.M."/>
            <person name="Burrell A."/>
            <person name="Nightingale K.K."/>
            <person name="Kephart D."/>
            <person name="Wiedmann M."/>
        </authorList>
    </citation>
    <scope>NUCLEOTIDE SEQUENCE [LARGE SCALE GENOMIC DNA]</scope>
    <source>
        <strain evidence="3 4">FSL S10-1203</strain>
    </source>
</reference>
<dbReference type="InterPro" id="IPR027417">
    <property type="entry name" value="P-loop_NTPase"/>
</dbReference>
<dbReference type="InterPro" id="IPR048428">
    <property type="entry name" value="YobI-NTPase"/>
</dbReference>
<proteinExistence type="predicted"/>
<evidence type="ECO:0000313" key="3">
    <source>
        <dbReference type="EMBL" id="EUJ43868.1"/>
    </source>
</evidence>
<sequence>MNVYIIAIFILICVISLPVVVHKKMKTRFEGTPGALYPAYISEEKIKPYQQSLDKALNDDAITNIAVTAPYGVGKSTILENYFHYRRKKYPWYIKVINHWIWCVNFVKKKFVYSPNLIQEIDDFEFINLPNFVKEDNQKTEISDEESNQDTQTQVMNIQQKIIEQLLYKAKPQKYPYSKIKRIKDTSIFNDILKLLLSIFVVLSGTYLYFIITKKSWPSIDIFVQLKTLDKFLLVILIIILFFFLVYFFRRVKALLTKSTISSKSKIGPFEISTKSEDLKGYSPFNVFSEELLYYFRKNKIKIVIFEDIDRFEDLTIFQELRELNVNINKRQPKIVFIYSLQDKIFNLTVKEGKANSADIENNDNVRLRAKFFDYVIPVFPVTNIYNSKDKIEEVINTYKGEQNSKFSNKKIFLMIHS</sequence>
<keyword evidence="1" id="KW-1133">Transmembrane helix</keyword>
<dbReference type="AlphaFoldDB" id="W7DF00"/>
<accession>W7DF00</accession>
<feature type="transmembrane region" description="Helical" evidence="1">
    <location>
        <begin position="232"/>
        <end position="249"/>
    </location>
</feature>
<dbReference type="PATRIC" id="fig|1265822.4.peg.4174"/>
<keyword evidence="1" id="KW-0812">Transmembrane</keyword>
<evidence type="ECO:0000259" key="2">
    <source>
        <dbReference type="Pfam" id="PF20693"/>
    </source>
</evidence>
<feature type="transmembrane region" description="Helical" evidence="1">
    <location>
        <begin position="6"/>
        <end position="22"/>
    </location>
</feature>
<keyword evidence="1" id="KW-0472">Membrane</keyword>
<evidence type="ECO:0000313" key="4">
    <source>
        <dbReference type="Proteomes" id="UP000019241"/>
    </source>
</evidence>